<name>A0A3N3E6Z8_9VIBR</name>
<dbReference type="OrthoDB" id="9798454at2"/>
<dbReference type="InterPro" id="IPR029039">
    <property type="entry name" value="Flavoprotein-like_sf"/>
</dbReference>
<evidence type="ECO:0000256" key="2">
    <source>
        <dbReference type="ARBA" id="ARBA00023002"/>
    </source>
</evidence>
<reference evidence="4 6" key="1">
    <citation type="submission" date="2016-09" db="EMBL/GenBank/DDBJ databases">
        <title>Genomic Taxonomy of the Vibrionaceae.</title>
        <authorList>
            <person name="Gonzalez-Castillo A."/>
            <person name="Gomez-Gil B."/>
            <person name="Enciso-Ibarra K."/>
        </authorList>
    </citation>
    <scope>NUCLEOTIDE SEQUENCE [LARGE SCALE GENOMIC DNA]</scope>
    <source>
        <strain evidence="4 6">CAIM 1731</strain>
    </source>
</reference>
<dbReference type="GO" id="GO:0009055">
    <property type="term" value="F:electron transfer activity"/>
    <property type="evidence" value="ECO:0007669"/>
    <property type="project" value="TreeGrafter"/>
</dbReference>
<dbReference type="FunFam" id="3.40.50.360:FF:000013">
    <property type="entry name" value="Glutathione-regulated potassium-efflux system ancillary protein KefG"/>
    <property type="match status" value="1"/>
</dbReference>
<evidence type="ECO:0000256" key="1">
    <source>
        <dbReference type="ARBA" id="ARBA00006252"/>
    </source>
</evidence>
<evidence type="ECO:0000313" key="6">
    <source>
        <dbReference type="Proteomes" id="UP000186206"/>
    </source>
</evidence>
<dbReference type="AlphaFoldDB" id="A0A3N3E6Z8"/>
<dbReference type="GO" id="GO:0010181">
    <property type="term" value="F:FMN binding"/>
    <property type="evidence" value="ECO:0007669"/>
    <property type="project" value="TreeGrafter"/>
</dbReference>
<dbReference type="NCBIfam" id="NF003430">
    <property type="entry name" value="PRK04930.1"/>
    <property type="match status" value="1"/>
</dbReference>
<dbReference type="SUPFAM" id="SSF52218">
    <property type="entry name" value="Flavoproteins"/>
    <property type="match status" value="1"/>
</dbReference>
<evidence type="ECO:0000313" key="4">
    <source>
        <dbReference type="EMBL" id="OLQ88645.1"/>
    </source>
</evidence>
<dbReference type="InterPro" id="IPR046980">
    <property type="entry name" value="KefG/KefF"/>
</dbReference>
<dbReference type="RefSeq" id="WP_075651068.1">
    <property type="nucleotide sequence ID" value="NZ_AP019657.1"/>
</dbReference>
<dbReference type="Proteomes" id="UP000186206">
    <property type="component" value="Unassembled WGS sequence"/>
</dbReference>
<keyword evidence="6" id="KW-1185">Reference proteome</keyword>
<reference evidence="5 7" key="2">
    <citation type="submission" date="2018-11" db="EMBL/GenBank/DDBJ databases">
        <title>Vibrio ponticus strain CAIM 1751 pathogenic for the snapper Lutjanus guttatus.</title>
        <authorList>
            <person name="Soto-Rodriguez S."/>
            <person name="Lozano-Olvera R."/>
            <person name="Gomez-Gil B."/>
        </authorList>
    </citation>
    <scope>NUCLEOTIDE SEQUENCE [LARGE SCALE GENOMIC DNA]</scope>
    <source>
        <strain evidence="5 7">CAIM 1751</strain>
    </source>
</reference>
<protein>
    <submittedName>
        <fullName evidence="5">Glutathione-regulated potassium-efflux system ancillary protein KefG</fullName>
    </submittedName>
</protein>
<feature type="domain" description="Flavodoxin-like fold" evidence="3">
    <location>
        <begin position="9"/>
        <end position="178"/>
    </location>
</feature>
<dbReference type="EMBL" id="MJMI01000113">
    <property type="protein sequence ID" value="OLQ88645.1"/>
    <property type="molecule type" value="Genomic_DNA"/>
</dbReference>
<sequence length="208" mass="23649">MDLSATAQSKVLVIYAHPESQTSVANQVMINKIASLDNVTVRDLYALYPDFFIDVSAEHQALLEHDVIVFHHPMYLYSCPSLLKEWLDRVLGKKGFAYGEGSALRGKYWRSVITTGGKQEAFGEHGYNKYPLEQILQPFELTAALCRMNWIEPLVLYWARNVSDGEREAHAERYRQWLLKPLQDVSVISGEVVNLHSNRQGGSHGSRK</sequence>
<proteinExistence type="inferred from homology"/>
<dbReference type="GO" id="GO:0003955">
    <property type="term" value="F:NAD(P)H dehydrogenase (quinone) activity"/>
    <property type="evidence" value="ECO:0007669"/>
    <property type="project" value="TreeGrafter"/>
</dbReference>
<evidence type="ECO:0000313" key="7">
    <source>
        <dbReference type="Proteomes" id="UP000278792"/>
    </source>
</evidence>
<dbReference type="Pfam" id="PF02525">
    <property type="entry name" value="Flavodoxin_2"/>
    <property type="match status" value="1"/>
</dbReference>
<dbReference type="InterPro" id="IPR003680">
    <property type="entry name" value="Flavodoxin_fold"/>
</dbReference>
<dbReference type="Proteomes" id="UP000278792">
    <property type="component" value="Unassembled WGS sequence"/>
</dbReference>
<evidence type="ECO:0000313" key="5">
    <source>
        <dbReference type="EMBL" id="ROV62349.1"/>
    </source>
</evidence>
<dbReference type="EMBL" id="RKIK01000002">
    <property type="protein sequence ID" value="ROV62349.1"/>
    <property type="molecule type" value="Genomic_DNA"/>
</dbReference>
<comment type="similarity">
    <text evidence="1">Belongs to the NAD(P)H dehydrogenase (quinone) family.</text>
</comment>
<gene>
    <name evidence="5" type="primary">kefG</name>
    <name evidence="4" type="ORF">BIY21_16265</name>
    <name evidence="5" type="ORF">EGH82_01335</name>
</gene>
<dbReference type="Gene3D" id="3.40.50.360">
    <property type="match status" value="1"/>
</dbReference>
<organism evidence="5 7">
    <name type="scientific">Vibrio ponticus</name>
    <dbReference type="NCBI Taxonomy" id="265668"/>
    <lineage>
        <taxon>Bacteria</taxon>
        <taxon>Pseudomonadati</taxon>
        <taxon>Pseudomonadota</taxon>
        <taxon>Gammaproteobacteria</taxon>
        <taxon>Vibrionales</taxon>
        <taxon>Vibrionaceae</taxon>
        <taxon>Vibrio</taxon>
    </lineage>
</organism>
<dbReference type="PANTHER" id="PTHR47307">
    <property type="entry name" value="GLUTATHIONE-REGULATED POTASSIUM-EFFLUX SYSTEM ANCILLARY PROTEIN KEFG"/>
    <property type="match status" value="1"/>
</dbReference>
<accession>A0A3N3E6Z8</accession>
<comment type="caution">
    <text evidence="5">The sequence shown here is derived from an EMBL/GenBank/DDBJ whole genome shotgun (WGS) entry which is preliminary data.</text>
</comment>
<evidence type="ECO:0000259" key="3">
    <source>
        <dbReference type="Pfam" id="PF02525"/>
    </source>
</evidence>
<keyword evidence="2" id="KW-0560">Oxidoreductase</keyword>
<dbReference type="PANTHER" id="PTHR47307:SF1">
    <property type="entry name" value="GLUTATHIONE-REGULATED POTASSIUM-EFFLUX SYSTEM ANCILLARY PROTEIN KEFG"/>
    <property type="match status" value="1"/>
</dbReference>